<feature type="region of interest" description="Disordered" evidence="2">
    <location>
        <begin position="89"/>
        <end position="175"/>
    </location>
</feature>
<evidence type="ECO:0000313" key="5">
    <source>
        <dbReference type="Proteomes" id="UP001174691"/>
    </source>
</evidence>
<evidence type="ECO:0000259" key="3">
    <source>
        <dbReference type="Pfam" id="PF07910"/>
    </source>
</evidence>
<dbReference type="EMBL" id="JANBVN010000306">
    <property type="protein sequence ID" value="KAJ9129779.1"/>
    <property type="molecule type" value="Genomic_DNA"/>
</dbReference>
<dbReference type="GO" id="GO:0016787">
    <property type="term" value="F:hydrolase activity"/>
    <property type="evidence" value="ECO:0007669"/>
    <property type="project" value="UniProtKB-KW"/>
</dbReference>
<dbReference type="Pfam" id="PF07910">
    <property type="entry name" value="Peptidase_C78"/>
    <property type="match status" value="1"/>
</dbReference>
<sequence length="452" mass="51556">MESEVRECPFCGWVADEGYLLPLHIESLHAESEDQLYSGQERAQASTSKEEEAGQYVECPIEGCGEMLLIDEMDYHLELHDQEVVDMEPAGQSHVTKQEQQQQNEAEGTRSGPSSSRRRSLTGPASQKENRHASKQQTAISAWKNILNMPSSRRLTDAEKREAATAAPGKRLGRSHLGKYAHEERMPDWLINLLQKHGQVDQPGIIPVLEQLLQQSTTTKYAYLCHPCVHHVSRLKREGGFCGYRTIQMMTSFVIGAKFSGYQHFKGKKIPSVFQIQDWIEAAWDAGINSQGRAETGGIRMTRKYIGTLEASAMFRLLEIPCETQGFRNPEPGKSEALLLEDVENYFMSGVVDPTKRIRTTNLPPIFFQHPGHSMLIVGFEKQNDGKKNLLVFDSMFSDHWSVQKLVRKMEFNHLFPDMALKPYRRGTRYLHKYKAFELLRFRLPTEAIPEK</sequence>
<accession>A0AA38R077</accession>
<dbReference type="Gene3D" id="3.90.70.130">
    <property type="match status" value="1"/>
</dbReference>
<keyword evidence="5" id="KW-1185">Reference proteome</keyword>
<feature type="domain" description="UFSP1/2/DUB catalytic" evidence="3">
    <location>
        <begin position="219"/>
        <end position="440"/>
    </location>
</feature>
<evidence type="ECO:0000313" key="4">
    <source>
        <dbReference type="EMBL" id="KAJ9129779.1"/>
    </source>
</evidence>
<gene>
    <name evidence="4" type="ORF">NKR19_g10197</name>
</gene>
<keyword evidence="1" id="KW-0378">Hydrolase</keyword>
<reference evidence="4" key="1">
    <citation type="submission" date="2022-07" db="EMBL/GenBank/DDBJ databases">
        <title>Fungi with potential for degradation of polypropylene.</title>
        <authorList>
            <person name="Gostincar C."/>
        </authorList>
    </citation>
    <scope>NUCLEOTIDE SEQUENCE</scope>
    <source>
        <strain evidence="4">EXF-13287</strain>
    </source>
</reference>
<evidence type="ECO:0000256" key="1">
    <source>
        <dbReference type="ARBA" id="ARBA00022801"/>
    </source>
</evidence>
<feature type="compositionally biased region" description="Polar residues" evidence="2">
    <location>
        <begin position="93"/>
        <end position="106"/>
    </location>
</feature>
<feature type="compositionally biased region" description="Basic and acidic residues" evidence="2">
    <location>
        <begin position="154"/>
        <end position="163"/>
    </location>
</feature>
<name>A0AA38R077_9PEZI</name>
<comment type="caution">
    <text evidence="4">The sequence shown here is derived from an EMBL/GenBank/DDBJ whole genome shotgun (WGS) entry which is preliminary data.</text>
</comment>
<dbReference type="InterPro" id="IPR012462">
    <property type="entry name" value="UFSP1/2_DUB_cat"/>
</dbReference>
<protein>
    <submittedName>
        <fullName evidence="4">DUF1671-domain-containing protein</fullName>
    </submittedName>
</protein>
<evidence type="ECO:0000256" key="2">
    <source>
        <dbReference type="SAM" id="MobiDB-lite"/>
    </source>
</evidence>
<proteinExistence type="predicted"/>
<organism evidence="4 5">
    <name type="scientific">Coniochaeta hoffmannii</name>
    <dbReference type="NCBI Taxonomy" id="91930"/>
    <lineage>
        <taxon>Eukaryota</taxon>
        <taxon>Fungi</taxon>
        <taxon>Dikarya</taxon>
        <taxon>Ascomycota</taxon>
        <taxon>Pezizomycotina</taxon>
        <taxon>Sordariomycetes</taxon>
        <taxon>Sordariomycetidae</taxon>
        <taxon>Coniochaetales</taxon>
        <taxon>Coniochaetaceae</taxon>
        <taxon>Coniochaeta</taxon>
    </lineage>
</organism>
<dbReference type="Proteomes" id="UP001174691">
    <property type="component" value="Unassembled WGS sequence"/>
</dbReference>
<dbReference type="AlphaFoldDB" id="A0AA38R077"/>